<protein>
    <recommendedName>
        <fullName evidence="8">C2H2-type domain-containing protein</fullName>
    </recommendedName>
</protein>
<feature type="repeat" description="ANK" evidence="5">
    <location>
        <begin position="159"/>
        <end position="191"/>
    </location>
</feature>
<dbReference type="InterPro" id="IPR036770">
    <property type="entry name" value="Ankyrin_rpt-contain_sf"/>
</dbReference>
<dbReference type="FunFam" id="3.30.160.60:FF:000100">
    <property type="entry name" value="Zinc finger 45-like"/>
    <property type="match status" value="1"/>
</dbReference>
<dbReference type="Gene3D" id="3.30.160.60">
    <property type="entry name" value="Classic Zinc Finger"/>
    <property type="match status" value="1"/>
</dbReference>
<accession>A0A6H5J2Q6</accession>
<feature type="compositionally biased region" description="Basic and acidic residues" evidence="7">
    <location>
        <begin position="324"/>
        <end position="341"/>
    </location>
</feature>
<evidence type="ECO:0000259" key="8">
    <source>
        <dbReference type="PROSITE" id="PS50157"/>
    </source>
</evidence>
<dbReference type="PANTHER" id="PTHR24133">
    <property type="entry name" value="ANKYRIN DOMAIN-CONTAINING"/>
    <property type="match status" value="1"/>
</dbReference>
<keyword evidence="5" id="KW-0040">ANK repeat</keyword>
<feature type="compositionally biased region" description="Low complexity" evidence="7">
    <location>
        <begin position="342"/>
        <end position="352"/>
    </location>
</feature>
<keyword evidence="3 6" id="KW-0863">Zinc-finger</keyword>
<evidence type="ECO:0000256" key="3">
    <source>
        <dbReference type="ARBA" id="ARBA00022771"/>
    </source>
</evidence>
<evidence type="ECO:0000256" key="4">
    <source>
        <dbReference type="ARBA" id="ARBA00022833"/>
    </source>
</evidence>
<evidence type="ECO:0000256" key="2">
    <source>
        <dbReference type="ARBA" id="ARBA00022737"/>
    </source>
</evidence>
<dbReference type="InterPro" id="IPR036236">
    <property type="entry name" value="Znf_C2H2_sf"/>
</dbReference>
<evidence type="ECO:0000256" key="6">
    <source>
        <dbReference type="PROSITE-ProRule" id="PRU00042"/>
    </source>
</evidence>
<feature type="region of interest" description="Disordered" evidence="7">
    <location>
        <begin position="262"/>
        <end position="392"/>
    </location>
</feature>
<dbReference type="SUPFAM" id="SSF48403">
    <property type="entry name" value="Ankyrin repeat"/>
    <property type="match status" value="1"/>
</dbReference>
<dbReference type="Pfam" id="PF12796">
    <property type="entry name" value="Ank_2"/>
    <property type="match status" value="1"/>
</dbReference>
<evidence type="ECO:0000256" key="7">
    <source>
        <dbReference type="SAM" id="MobiDB-lite"/>
    </source>
</evidence>
<dbReference type="PROSITE" id="PS00028">
    <property type="entry name" value="ZINC_FINGER_C2H2_1"/>
    <property type="match status" value="1"/>
</dbReference>
<dbReference type="OrthoDB" id="539213at2759"/>
<dbReference type="Gene3D" id="1.25.40.20">
    <property type="entry name" value="Ankyrin repeat-containing domain"/>
    <property type="match status" value="1"/>
</dbReference>
<feature type="domain" description="C2H2-type" evidence="8">
    <location>
        <begin position="14"/>
        <end position="42"/>
    </location>
</feature>
<dbReference type="InterPro" id="IPR013087">
    <property type="entry name" value="Znf_C2H2_type"/>
</dbReference>
<dbReference type="PROSITE" id="PS50157">
    <property type="entry name" value="ZINC_FINGER_C2H2_2"/>
    <property type="match status" value="1"/>
</dbReference>
<keyword evidence="2" id="KW-0677">Repeat</keyword>
<dbReference type="PANTHER" id="PTHR24133:SF40">
    <property type="entry name" value="ANKYRIN REPEAT DOMAIN 44"/>
    <property type="match status" value="1"/>
</dbReference>
<evidence type="ECO:0000256" key="5">
    <source>
        <dbReference type="PROSITE-ProRule" id="PRU00023"/>
    </source>
</evidence>
<dbReference type="SMART" id="SM00248">
    <property type="entry name" value="ANK"/>
    <property type="match status" value="3"/>
</dbReference>
<dbReference type="AlphaFoldDB" id="A0A6H5J2Q6"/>
<feature type="repeat" description="ANK" evidence="5">
    <location>
        <begin position="193"/>
        <end position="225"/>
    </location>
</feature>
<keyword evidence="4" id="KW-0862">Zinc</keyword>
<dbReference type="EMBL" id="CADCXV010001361">
    <property type="protein sequence ID" value="CAB0043926.1"/>
    <property type="molecule type" value="Genomic_DNA"/>
</dbReference>
<reference evidence="9 10" key="1">
    <citation type="submission" date="2020-02" db="EMBL/GenBank/DDBJ databases">
        <authorList>
            <person name="Ferguson B K."/>
        </authorList>
    </citation>
    <scope>NUCLEOTIDE SEQUENCE [LARGE SCALE GENOMIC DNA]</scope>
</reference>
<feature type="compositionally biased region" description="Basic and acidic residues" evidence="7">
    <location>
        <begin position="279"/>
        <end position="300"/>
    </location>
</feature>
<keyword evidence="1" id="KW-0479">Metal-binding</keyword>
<dbReference type="PROSITE" id="PS50088">
    <property type="entry name" value="ANK_REPEAT"/>
    <property type="match status" value="2"/>
</dbReference>
<dbReference type="GO" id="GO:0008270">
    <property type="term" value="F:zinc ion binding"/>
    <property type="evidence" value="ECO:0007669"/>
    <property type="project" value="UniProtKB-KW"/>
</dbReference>
<dbReference type="PROSITE" id="PS50297">
    <property type="entry name" value="ANK_REP_REGION"/>
    <property type="match status" value="2"/>
</dbReference>
<evidence type="ECO:0000256" key="1">
    <source>
        <dbReference type="ARBA" id="ARBA00022723"/>
    </source>
</evidence>
<sequence length="392" mass="44433">MKHQRTFHESRKNYGCDKCEKKFTKKSNLLSHQRIVHEGRKDFTCDKCQKVTAVVHTLYPGYTPGQLPALWNIFRREEIESLLLDSARSGEDGWAFVMLLADSGYKHRPVVDERGEPISRRATPIHELVQHRYRYATLQNMIPDLFQIYGYDVNYVDEGGLTHFHAACLSGRVEIVEEFLERGYDPDCAMEKTGDRPLHLAAQRMHKSVAELLLSRGANPTLANAKGSTPLHVFGDDGVNEEIAKMICDACDEKHLPVQVDARGRERRHAAARGSQVAAHRETDLVAAEKKRRSQFDRRPGMYSSASYLHEERRPSGLCEDVLPDQRREKSDRAGRREGRQGPDAAAVGRGAAHAEHDRRPPGSRRRSVEFRFSVSHEVSRRGDELTDGEGS</sequence>
<dbReference type="InterPro" id="IPR052391">
    <property type="entry name" value="E3_Ligase-Neurotoxin"/>
</dbReference>
<evidence type="ECO:0000313" key="10">
    <source>
        <dbReference type="Proteomes" id="UP000479190"/>
    </source>
</evidence>
<dbReference type="InterPro" id="IPR002110">
    <property type="entry name" value="Ankyrin_rpt"/>
</dbReference>
<dbReference type="SUPFAM" id="SSF57667">
    <property type="entry name" value="beta-beta-alpha zinc fingers"/>
    <property type="match status" value="1"/>
</dbReference>
<name>A0A6H5J2Q6_9HYME</name>
<gene>
    <name evidence="9" type="ORF">TBRA_LOCUS15514</name>
</gene>
<keyword evidence="10" id="KW-1185">Reference proteome</keyword>
<proteinExistence type="predicted"/>
<evidence type="ECO:0000313" key="9">
    <source>
        <dbReference type="EMBL" id="CAB0043926.1"/>
    </source>
</evidence>
<dbReference type="Proteomes" id="UP000479190">
    <property type="component" value="Unassembled WGS sequence"/>
</dbReference>
<organism evidence="9 10">
    <name type="scientific">Trichogramma brassicae</name>
    <dbReference type="NCBI Taxonomy" id="86971"/>
    <lineage>
        <taxon>Eukaryota</taxon>
        <taxon>Metazoa</taxon>
        <taxon>Ecdysozoa</taxon>
        <taxon>Arthropoda</taxon>
        <taxon>Hexapoda</taxon>
        <taxon>Insecta</taxon>
        <taxon>Pterygota</taxon>
        <taxon>Neoptera</taxon>
        <taxon>Endopterygota</taxon>
        <taxon>Hymenoptera</taxon>
        <taxon>Apocrita</taxon>
        <taxon>Proctotrupomorpha</taxon>
        <taxon>Chalcidoidea</taxon>
        <taxon>Trichogrammatidae</taxon>
        <taxon>Trichogramma</taxon>
    </lineage>
</organism>